<evidence type="ECO:0000256" key="1">
    <source>
        <dbReference type="ARBA" id="ARBA00051114"/>
    </source>
</evidence>
<evidence type="ECO:0000259" key="5">
    <source>
        <dbReference type="PROSITE" id="PS50924"/>
    </source>
</evidence>
<protein>
    <submittedName>
        <fullName evidence="6">Bifunctional diguanylate cyclase/phosphodiesterase</fullName>
    </submittedName>
</protein>
<dbReference type="Pfam" id="PF00990">
    <property type="entry name" value="GGDEF"/>
    <property type="match status" value="1"/>
</dbReference>
<feature type="transmembrane region" description="Helical" evidence="2">
    <location>
        <begin position="43"/>
        <end position="68"/>
    </location>
</feature>
<dbReference type="OrthoDB" id="9813903at2"/>
<dbReference type="EMBL" id="QYUN01000003">
    <property type="protein sequence ID" value="RJF96828.1"/>
    <property type="molecule type" value="Genomic_DNA"/>
</dbReference>
<proteinExistence type="predicted"/>
<dbReference type="Pfam" id="PF03707">
    <property type="entry name" value="MHYT"/>
    <property type="match status" value="3"/>
</dbReference>
<dbReference type="Gene3D" id="3.20.20.450">
    <property type="entry name" value="EAL domain"/>
    <property type="match status" value="1"/>
</dbReference>
<sequence length="707" mass="76267">MAYLVGAYDSRLVILSIAVAILASYAALNLAGRVVSSQGRTSCVWLIGGAGAMGAGIWSMHFIGMLAFRLPIRIGYDLVVTLLSLVIAVAVSAFALYLVSRPRVGWRRLCIGGVAMGLGIAAMHYTGMYAMRMSPPISYEPALFAASIAIAIAASIAALWITSTLRDDSSSMAQTKKLASAVVMGMAIIAMHYTGMAAANFAGDSVCLARGGVDSHWLAITIALASIGILGVTLLLSVVDSRLASKTARLVQSLRDANSKLQHLSLHDSLTGLPNRALLEDRINHAIASAQRSGRLVAVMFLDLDRFKTINDSQGHHYGDKLLQAMAARLTATVRQLDTVARIGGDEFVVLLEEIGDPQVAAHVAQKILAALSDPFSIEHQEQHISSSIGISVYPNDGESLRALMVNADGAMYHAKKMGRGNYQFFTSEMNTAARTRLALEKNLRSAIERNEFMLHYQPKVDIRTGAMVAVEALVRWNDPQKGLISPAEFIPLAEELGLIIPLGAWVLMTACQQNRQWQDAGLPPLRVAVNLSAVQFRQRHLVEFITQVLDDAGLDAASLELEVTESILMQDAEEAALILANLHAMGIHISIDDFGTGYSSLAYLKRFPLDTLKIDRSFVRDISSDPDDAAIVRSVVALAHSLRLKVLAEGVETEEQLAFLRALGCDEYQGYFWSKPVPAAELEAMLRTRAAHPALPAQSAADTASA</sequence>
<dbReference type="SMART" id="SM00267">
    <property type="entry name" value="GGDEF"/>
    <property type="match status" value="1"/>
</dbReference>
<dbReference type="InterPro" id="IPR043128">
    <property type="entry name" value="Rev_trsase/Diguanyl_cyclase"/>
</dbReference>
<dbReference type="InterPro" id="IPR005330">
    <property type="entry name" value="MHYT_dom"/>
</dbReference>
<dbReference type="SUPFAM" id="SSF141868">
    <property type="entry name" value="EAL domain-like"/>
    <property type="match status" value="1"/>
</dbReference>
<gene>
    <name evidence="6" type="ORF">D3870_20820</name>
</gene>
<dbReference type="GO" id="GO:0016020">
    <property type="term" value="C:membrane"/>
    <property type="evidence" value="ECO:0007669"/>
    <property type="project" value="UniProtKB-UniRule"/>
</dbReference>
<keyword evidence="7" id="KW-1185">Reference proteome</keyword>
<keyword evidence="2" id="KW-1133">Transmembrane helix</keyword>
<feature type="domain" description="EAL" evidence="3">
    <location>
        <begin position="437"/>
        <end position="691"/>
    </location>
</feature>
<feature type="transmembrane region" description="Helical" evidence="2">
    <location>
        <begin position="181"/>
        <end position="203"/>
    </location>
</feature>
<feature type="transmembrane region" description="Helical" evidence="2">
    <location>
        <begin position="142"/>
        <end position="161"/>
    </location>
</feature>
<evidence type="ECO:0000313" key="6">
    <source>
        <dbReference type="EMBL" id="RJF96828.1"/>
    </source>
</evidence>
<comment type="caution">
    <text evidence="6">The sequence shown here is derived from an EMBL/GenBank/DDBJ whole genome shotgun (WGS) entry which is preliminary data.</text>
</comment>
<dbReference type="PROSITE" id="PS50887">
    <property type="entry name" value="GGDEF"/>
    <property type="match status" value="1"/>
</dbReference>
<organism evidence="6 7">
    <name type="scientific">Noviherbaspirillum cavernae</name>
    <dbReference type="NCBI Taxonomy" id="2320862"/>
    <lineage>
        <taxon>Bacteria</taxon>
        <taxon>Pseudomonadati</taxon>
        <taxon>Pseudomonadota</taxon>
        <taxon>Betaproteobacteria</taxon>
        <taxon>Burkholderiales</taxon>
        <taxon>Oxalobacteraceae</taxon>
        <taxon>Noviherbaspirillum</taxon>
    </lineage>
</organism>
<keyword evidence="2" id="KW-0472">Membrane</keyword>
<name>A0A418WVZ5_9BURK</name>
<dbReference type="InterPro" id="IPR029787">
    <property type="entry name" value="Nucleotide_cyclase"/>
</dbReference>
<evidence type="ECO:0000256" key="2">
    <source>
        <dbReference type="PROSITE-ProRule" id="PRU00244"/>
    </source>
</evidence>
<dbReference type="RefSeq" id="WP_119742965.1">
    <property type="nucleotide sequence ID" value="NZ_QYUN01000003.1"/>
</dbReference>
<dbReference type="InterPro" id="IPR000160">
    <property type="entry name" value="GGDEF_dom"/>
</dbReference>
<dbReference type="PANTHER" id="PTHR44757:SF2">
    <property type="entry name" value="BIOFILM ARCHITECTURE MAINTENANCE PROTEIN MBAA"/>
    <property type="match status" value="1"/>
</dbReference>
<feature type="transmembrane region" description="Helical" evidence="2">
    <location>
        <begin position="12"/>
        <end position="31"/>
    </location>
</feature>
<dbReference type="Proteomes" id="UP000285190">
    <property type="component" value="Unassembled WGS sequence"/>
</dbReference>
<keyword evidence="2" id="KW-0812">Transmembrane</keyword>
<dbReference type="NCBIfam" id="TIGR00254">
    <property type="entry name" value="GGDEF"/>
    <property type="match status" value="1"/>
</dbReference>
<comment type="catalytic activity">
    <reaction evidence="1">
        <text>3',3'-c-di-GMP + H2O = 5'-phosphoguanylyl(3'-&gt;5')guanosine + H(+)</text>
        <dbReference type="Rhea" id="RHEA:24902"/>
        <dbReference type="ChEBI" id="CHEBI:15377"/>
        <dbReference type="ChEBI" id="CHEBI:15378"/>
        <dbReference type="ChEBI" id="CHEBI:58754"/>
        <dbReference type="ChEBI" id="CHEBI:58805"/>
        <dbReference type="EC" id="3.1.4.52"/>
    </reaction>
    <physiologicalReaction direction="left-to-right" evidence="1">
        <dbReference type="Rhea" id="RHEA:24903"/>
    </physiologicalReaction>
</comment>
<evidence type="ECO:0000259" key="3">
    <source>
        <dbReference type="PROSITE" id="PS50883"/>
    </source>
</evidence>
<dbReference type="PANTHER" id="PTHR44757">
    <property type="entry name" value="DIGUANYLATE CYCLASE DGCP"/>
    <property type="match status" value="1"/>
</dbReference>
<dbReference type="GO" id="GO:0071111">
    <property type="term" value="F:cyclic-guanylate-specific phosphodiesterase activity"/>
    <property type="evidence" value="ECO:0007669"/>
    <property type="project" value="UniProtKB-EC"/>
</dbReference>
<dbReference type="AlphaFoldDB" id="A0A418WVZ5"/>
<dbReference type="PROSITE" id="PS50924">
    <property type="entry name" value="MHYT"/>
    <property type="match status" value="1"/>
</dbReference>
<dbReference type="GO" id="GO:0071732">
    <property type="term" value="P:cellular response to nitric oxide"/>
    <property type="evidence" value="ECO:0007669"/>
    <property type="project" value="UniProtKB-ARBA"/>
</dbReference>
<feature type="domain" description="MHYT" evidence="5">
    <location>
        <begin position="8"/>
        <end position="202"/>
    </location>
</feature>
<dbReference type="FunFam" id="3.20.20.450:FF:000001">
    <property type="entry name" value="Cyclic di-GMP phosphodiesterase yahA"/>
    <property type="match status" value="1"/>
</dbReference>
<dbReference type="InterPro" id="IPR035919">
    <property type="entry name" value="EAL_sf"/>
</dbReference>
<dbReference type="InterPro" id="IPR052155">
    <property type="entry name" value="Biofilm_reg_signaling"/>
</dbReference>
<feature type="domain" description="GGDEF" evidence="4">
    <location>
        <begin position="295"/>
        <end position="428"/>
    </location>
</feature>
<feature type="transmembrane region" description="Helical" evidence="2">
    <location>
        <begin position="109"/>
        <end position="130"/>
    </location>
</feature>
<dbReference type="FunFam" id="3.30.70.270:FF:000001">
    <property type="entry name" value="Diguanylate cyclase domain protein"/>
    <property type="match status" value="1"/>
</dbReference>
<dbReference type="SMART" id="SM00052">
    <property type="entry name" value="EAL"/>
    <property type="match status" value="1"/>
</dbReference>
<dbReference type="Pfam" id="PF00563">
    <property type="entry name" value="EAL"/>
    <property type="match status" value="1"/>
</dbReference>
<accession>A0A418WVZ5</accession>
<dbReference type="CDD" id="cd01948">
    <property type="entry name" value="EAL"/>
    <property type="match status" value="1"/>
</dbReference>
<dbReference type="SUPFAM" id="SSF55073">
    <property type="entry name" value="Nucleotide cyclase"/>
    <property type="match status" value="1"/>
</dbReference>
<feature type="transmembrane region" description="Helical" evidence="2">
    <location>
        <begin position="74"/>
        <end position="97"/>
    </location>
</feature>
<dbReference type="PROSITE" id="PS50883">
    <property type="entry name" value="EAL"/>
    <property type="match status" value="1"/>
</dbReference>
<dbReference type="InterPro" id="IPR001633">
    <property type="entry name" value="EAL_dom"/>
</dbReference>
<reference evidence="6 7" key="1">
    <citation type="submission" date="2018-09" db="EMBL/GenBank/DDBJ databases">
        <authorList>
            <person name="Zhu H."/>
        </authorList>
    </citation>
    <scope>NUCLEOTIDE SEQUENCE [LARGE SCALE GENOMIC DNA]</scope>
    <source>
        <strain evidence="6 7">K2R10-39</strain>
    </source>
</reference>
<dbReference type="CDD" id="cd01949">
    <property type="entry name" value="GGDEF"/>
    <property type="match status" value="1"/>
</dbReference>
<dbReference type="Gene3D" id="3.30.70.270">
    <property type="match status" value="1"/>
</dbReference>
<evidence type="ECO:0000313" key="7">
    <source>
        <dbReference type="Proteomes" id="UP000285190"/>
    </source>
</evidence>
<feature type="transmembrane region" description="Helical" evidence="2">
    <location>
        <begin position="215"/>
        <end position="239"/>
    </location>
</feature>
<evidence type="ECO:0000259" key="4">
    <source>
        <dbReference type="PROSITE" id="PS50887"/>
    </source>
</evidence>